<dbReference type="Proteomes" id="UP000324260">
    <property type="component" value="Unassembled WGS sequence"/>
</dbReference>
<reference evidence="5 6" key="1">
    <citation type="submission" date="2019-08" db="EMBL/GenBank/DDBJ databases">
        <title>Draft Genome Sequence of Halomonas eurihalina Isolated from Preserved Hide-surface.</title>
        <authorList>
            <person name="Hussain S.A."/>
            <person name="Xu A."/>
            <person name="Sarker M."/>
            <person name="Sommers C."/>
        </authorList>
    </citation>
    <scope>NUCLEOTIDE SEQUENCE [LARGE SCALE GENOMIC DNA]</scope>
    <source>
        <strain evidence="5 6">MS1</strain>
    </source>
</reference>
<dbReference type="InterPro" id="IPR011711">
    <property type="entry name" value="GntR_C"/>
</dbReference>
<dbReference type="PANTHER" id="PTHR43537">
    <property type="entry name" value="TRANSCRIPTIONAL REGULATOR, GNTR FAMILY"/>
    <property type="match status" value="1"/>
</dbReference>
<dbReference type="PANTHER" id="PTHR43537:SF6">
    <property type="entry name" value="HTH-TYPE TRANSCRIPTIONAL REPRESSOR RSPR"/>
    <property type="match status" value="1"/>
</dbReference>
<feature type="domain" description="HTH gntR-type" evidence="4">
    <location>
        <begin position="16"/>
        <end position="83"/>
    </location>
</feature>
<keyword evidence="6" id="KW-1185">Reference proteome</keyword>
<dbReference type="Pfam" id="PF00392">
    <property type="entry name" value="GntR"/>
    <property type="match status" value="1"/>
</dbReference>
<name>A0A5D9DCR5_HALER</name>
<dbReference type="PROSITE" id="PS50949">
    <property type="entry name" value="HTH_GNTR"/>
    <property type="match status" value="1"/>
</dbReference>
<dbReference type="Gene3D" id="1.10.10.10">
    <property type="entry name" value="Winged helix-like DNA-binding domain superfamily/Winged helix DNA-binding domain"/>
    <property type="match status" value="1"/>
</dbReference>
<dbReference type="SUPFAM" id="SSF48008">
    <property type="entry name" value="GntR ligand-binding domain-like"/>
    <property type="match status" value="1"/>
</dbReference>
<dbReference type="Pfam" id="PF07729">
    <property type="entry name" value="FCD"/>
    <property type="match status" value="1"/>
</dbReference>
<dbReference type="SUPFAM" id="SSF46785">
    <property type="entry name" value="Winged helix' DNA-binding domain"/>
    <property type="match status" value="1"/>
</dbReference>
<evidence type="ECO:0000313" key="5">
    <source>
        <dbReference type="EMBL" id="TZG40445.1"/>
    </source>
</evidence>
<dbReference type="GO" id="GO:0003677">
    <property type="term" value="F:DNA binding"/>
    <property type="evidence" value="ECO:0007669"/>
    <property type="project" value="UniProtKB-KW"/>
</dbReference>
<dbReference type="SMART" id="SM00345">
    <property type="entry name" value="HTH_GNTR"/>
    <property type="match status" value="1"/>
</dbReference>
<keyword evidence="3" id="KW-0804">Transcription</keyword>
<keyword evidence="2" id="KW-0238">DNA-binding</keyword>
<dbReference type="GO" id="GO:0003700">
    <property type="term" value="F:DNA-binding transcription factor activity"/>
    <property type="evidence" value="ECO:0007669"/>
    <property type="project" value="InterPro"/>
</dbReference>
<proteinExistence type="predicted"/>
<dbReference type="InterPro" id="IPR036388">
    <property type="entry name" value="WH-like_DNA-bd_sf"/>
</dbReference>
<dbReference type="AlphaFoldDB" id="A0A5D9DCR5"/>
<protein>
    <submittedName>
        <fullName evidence="5">GntR family transcriptional regulator</fullName>
    </submittedName>
</protein>
<dbReference type="InterPro" id="IPR036390">
    <property type="entry name" value="WH_DNA-bd_sf"/>
</dbReference>
<dbReference type="CDD" id="cd07377">
    <property type="entry name" value="WHTH_GntR"/>
    <property type="match status" value="1"/>
</dbReference>
<comment type="caution">
    <text evidence="5">The sequence shown here is derived from an EMBL/GenBank/DDBJ whole genome shotgun (WGS) entry which is preliminary data.</text>
</comment>
<gene>
    <name evidence="5" type="ORF">FZZ93_05210</name>
</gene>
<evidence type="ECO:0000259" key="4">
    <source>
        <dbReference type="PROSITE" id="PS50949"/>
    </source>
</evidence>
<sequence>MDTTLQNLWKETTATDPVSQRLYQVLREAIIRMILLPGTMLSEKEIAETFAVSRQPVREALVRLSELGLIEVRPQRGTFVLKISKKMVLEARFVREAIEMAVVKLAASKGLAPKTLDNLHELLECQQRCLTTGDSDRFYRLDEDFHHTLALGVHQQSAWKVVKGVRAQFDRVRYLSIPDSSPTHKLYEQHVEILTAIERKDEQGASQAMQSHLREVLISLPELMERKPNMFEDEPI</sequence>
<dbReference type="EMBL" id="VTPU01000004">
    <property type="protein sequence ID" value="TZG40445.1"/>
    <property type="molecule type" value="Genomic_DNA"/>
</dbReference>
<dbReference type="RefSeq" id="WP_149321481.1">
    <property type="nucleotide sequence ID" value="NZ_VTPU01000004.1"/>
</dbReference>
<evidence type="ECO:0000256" key="2">
    <source>
        <dbReference type="ARBA" id="ARBA00023125"/>
    </source>
</evidence>
<dbReference type="InterPro" id="IPR008920">
    <property type="entry name" value="TF_FadR/GntR_C"/>
</dbReference>
<accession>A0A5D9DCR5</accession>
<evidence type="ECO:0000256" key="1">
    <source>
        <dbReference type="ARBA" id="ARBA00023015"/>
    </source>
</evidence>
<dbReference type="OrthoDB" id="9788098at2"/>
<keyword evidence="1" id="KW-0805">Transcription regulation</keyword>
<evidence type="ECO:0000256" key="3">
    <source>
        <dbReference type="ARBA" id="ARBA00023163"/>
    </source>
</evidence>
<dbReference type="SMART" id="SM00895">
    <property type="entry name" value="FCD"/>
    <property type="match status" value="1"/>
</dbReference>
<organism evidence="5 6">
    <name type="scientific">Halomonas eurihalina</name>
    <dbReference type="NCBI Taxonomy" id="42566"/>
    <lineage>
        <taxon>Bacteria</taxon>
        <taxon>Pseudomonadati</taxon>
        <taxon>Pseudomonadota</taxon>
        <taxon>Gammaproteobacteria</taxon>
        <taxon>Oceanospirillales</taxon>
        <taxon>Halomonadaceae</taxon>
        <taxon>Halomonas</taxon>
    </lineage>
</organism>
<dbReference type="Gene3D" id="1.20.120.530">
    <property type="entry name" value="GntR ligand-binding domain-like"/>
    <property type="match status" value="1"/>
</dbReference>
<dbReference type="InterPro" id="IPR000524">
    <property type="entry name" value="Tscrpt_reg_HTH_GntR"/>
</dbReference>
<evidence type="ECO:0000313" key="6">
    <source>
        <dbReference type="Proteomes" id="UP000324260"/>
    </source>
</evidence>
<dbReference type="PRINTS" id="PR00035">
    <property type="entry name" value="HTHGNTR"/>
</dbReference>